<dbReference type="InterPro" id="IPR036366">
    <property type="entry name" value="PGBDSf"/>
</dbReference>
<dbReference type="CDD" id="cd00599">
    <property type="entry name" value="GH25_muramidase"/>
    <property type="match status" value="1"/>
</dbReference>
<dbReference type="EMBL" id="JBGEWD010000004">
    <property type="protein sequence ID" value="MEY7999761.1"/>
    <property type="molecule type" value="Genomic_DNA"/>
</dbReference>
<dbReference type="InterPro" id="IPR002053">
    <property type="entry name" value="Glyco_hydro_25"/>
</dbReference>
<gene>
    <name evidence="5" type="ORF">AB8U03_06060</name>
</gene>
<dbReference type="Proteomes" id="UP001564657">
    <property type="component" value="Unassembled WGS sequence"/>
</dbReference>
<dbReference type="SUPFAM" id="SSF51445">
    <property type="entry name" value="(Trans)glycosidases"/>
    <property type="match status" value="1"/>
</dbReference>
<dbReference type="PANTHER" id="PTHR34135">
    <property type="entry name" value="LYSOZYME"/>
    <property type="match status" value="1"/>
</dbReference>
<feature type="domain" description="Peptidoglycan binding-like" evidence="4">
    <location>
        <begin position="244"/>
        <end position="298"/>
    </location>
</feature>
<dbReference type="InterPro" id="IPR036365">
    <property type="entry name" value="PGBD-like_sf"/>
</dbReference>
<evidence type="ECO:0000256" key="3">
    <source>
        <dbReference type="ARBA" id="ARBA00023295"/>
    </source>
</evidence>
<dbReference type="PANTHER" id="PTHR34135:SF2">
    <property type="entry name" value="LYSOZYME"/>
    <property type="match status" value="1"/>
</dbReference>
<dbReference type="SUPFAM" id="SSF47090">
    <property type="entry name" value="PGBD-like"/>
    <property type="match status" value="1"/>
</dbReference>
<sequence>MLKGVDISNLNGSINMNLIRSAGNSFIVAKATEGGTFIDKYYGFNIAGAKSVQLLAGAYHFARFQDESKAVQEANFFKTTAAAARPDFVVLDFEQQCSGDMTDACLAFLDIVSEVAPALIYCNPSRIKAYLNSKITKYSLWIAHYGVNYPSIILWNEYAIWQYSEEGKIQGISGNIDLNYMTEKFYNGFGTRLQNTLVEQIKALQYDLNIDYNAKLIIDGIAGPATISALRGIQNIIVKGYKSNVVLWIQQKLENYGYLKKNSYTPMLYDEATFQAVTNLQKNWQRPTDGVLRADTWSVFLNN</sequence>
<dbReference type="Gene3D" id="1.10.101.10">
    <property type="entry name" value="PGBD-like superfamily/PGBD"/>
    <property type="match status" value="1"/>
</dbReference>
<dbReference type="Gene3D" id="3.20.20.80">
    <property type="entry name" value="Glycosidases"/>
    <property type="match status" value="1"/>
</dbReference>
<keyword evidence="3" id="KW-0326">Glycosidase</keyword>
<keyword evidence="2" id="KW-0378">Hydrolase</keyword>
<comment type="caution">
    <text evidence="5">The sequence shown here is derived from an EMBL/GenBank/DDBJ whole genome shotgun (WGS) entry which is preliminary data.</text>
</comment>
<evidence type="ECO:0000256" key="1">
    <source>
        <dbReference type="ARBA" id="ARBA00010646"/>
    </source>
</evidence>
<accession>A0ABV4BQ52</accession>
<evidence type="ECO:0000259" key="4">
    <source>
        <dbReference type="Pfam" id="PF01471"/>
    </source>
</evidence>
<dbReference type="RefSeq" id="WP_369703648.1">
    <property type="nucleotide sequence ID" value="NZ_JBGEWD010000004.1"/>
</dbReference>
<dbReference type="InterPro" id="IPR018077">
    <property type="entry name" value="Glyco_hydro_fam25_subgr"/>
</dbReference>
<comment type="similarity">
    <text evidence="1">Belongs to the glycosyl hydrolase 25 family.</text>
</comment>
<protein>
    <submittedName>
        <fullName evidence="5">GH25 family lysozyme</fullName>
    </submittedName>
</protein>
<name>A0ABV4BQ52_9CLOT</name>
<evidence type="ECO:0000256" key="2">
    <source>
        <dbReference type="ARBA" id="ARBA00022801"/>
    </source>
</evidence>
<dbReference type="Pfam" id="PF01471">
    <property type="entry name" value="PG_binding_1"/>
    <property type="match status" value="1"/>
</dbReference>
<keyword evidence="6" id="KW-1185">Reference proteome</keyword>
<dbReference type="InterPro" id="IPR017853">
    <property type="entry name" value="GH"/>
</dbReference>
<organism evidence="5 6">
    <name type="scientific">Clostridium moutaii</name>
    <dbReference type="NCBI Taxonomy" id="3240932"/>
    <lineage>
        <taxon>Bacteria</taxon>
        <taxon>Bacillati</taxon>
        <taxon>Bacillota</taxon>
        <taxon>Clostridia</taxon>
        <taxon>Eubacteriales</taxon>
        <taxon>Clostridiaceae</taxon>
        <taxon>Clostridium</taxon>
    </lineage>
</organism>
<dbReference type="PROSITE" id="PS51904">
    <property type="entry name" value="GLYCOSYL_HYDROL_F25_2"/>
    <property type="match status" value="1"/>
</dbReference>
<reference evidence="5 6" key="1">
    <citation type="submission" date="2024-08" db="EMBL/GenBank/DDBJ databases">
        <title>Clostridium lapicellarii sp. nov., and Clostridium renhuaiense sp. nov., two species isolated from the mud in a fermentation cellar used for producing sauce-flavour Chinese liquors.</title>
        <authorList>
            <person name="Yang F."/>
            <person name="Wang H."/>
            <person name="Chen L.Q."/>
            <person name="Zhou N."/>
            <person name="Lu J.J."/>
            <person name="Pu X.X."/>
            <person name="Wan B."/>
            <person name="Wang L."/>
            <person name="Liu S.J."/>
        </authorList>
    </citation>
    <scope>NUCLEOTIDE SEQUENCE [LARGE SCALE GENOMIC DNA]</scope>
    <source>
        <strain evidence="5 6">MT-5</strain>
    </source>
</reference>
<dbReference type="SMART" id="SM00641">
    <property type="entry name" value="Glyco_25"/>
    <property type="match status" value="1"/>
</dbReference>
<evidence type="ECO:0000313" key="6">
    <source>
        <dbReference type="Proteomes" id="UP001564657"/>
    </source>
</evidence>
<dbReference type="Pfam" id="PF01183">
    <property type="entry name" value="Glyco_hydro_25"/>
    <property type="match status" value="1"/>
</dbReference>
<proteinExistence type="inferred from homology"/>
<evidence type="ECO:0000313" key="5">
    <source>
        <dbReference type="EMBL" id="MEY7999761.1"/>
    </source>
</evidence>
<dbReference type="InterPro" id="IPR002477">
    <property type="entry name" value="Peptidoglycan-bd-like"/>
</dbReference>